<keyword evidence="2" id="KW-1185">Reference proteome</keyword>
<sequence>MQPVYKWLSVSFERTVPSEINSDQCCGFDFCPAPSSEFAWIVYTDMSFSAFATSRRSLRTNLNS</sequence>
<dbReference type="EMBL" id="JXXN02001173">
    <property type="protein sequence ID" value="THD25367.1"/>
    <property type="molecule type" value="Genomic_DNA"/>
</dbReference>
<dbReference type="AlphaFoldDB" id="A0A4E0RVM0"/>
<name>A0A4E0RVM0_FASHE</name>
<organism evidence="1 2">
    <name type="scientific">Fasciola hepatica</name>
    <name type="common">Liver fluke</name>
    <dbReference type="NCBI Taxonomy" id="6192"/>
    <lineage>
        <taxon>Eukaryota</taxon>
        <taxon>Metazoa</taxon>
        <taxon>Spiralia</taxon>
        <taxon>Lophotrochozoa</taxon>
        <taxon>Platyhelminthes</taxon>
        <taxon>Trematoda</taxon>
        <taxon>Digenea</taxon>
        <taxon>Plagiorchiida</taxon>
        <taxon>Echinostomata</taxon>
        <taxon>Echinostomatoidea</taxon>
        <taxon>Fasciolidae</taxon>
        <taxon>Fasciola</taxon>
    </lineage>
</organism>
<comment type="caution">
    <text evidence="1">The sequence shown here is derived from an EMBL/GenBank/DDBJ whole genome shotgun (WGS) entry which is preliminary data.</text>
</comment>
<proteinExistence type="predicted"/>
<dbReference type="Proteomes" id="UP000230066">
    <property type="component" value="Unassembled WGS sequence"/>
</dbReference>
<reference evidence="1" key="1">
    <citation type="submission" date="2019-03" db="EMBL/GenBank/DDBJ databases">
        <title>Improved annotation for the trematode Fasciola hepatica.</title>
        <authorList>
            <person name="Choi Y.-J."/>
            <person name="Martin J."/>
            <person name="Mitreva M."/>
        </authorList>
    </citation>
    <scope>NUCLEOTIDE SEQUENCE [LARGE SCALE GENOMIC DNA]</scope>
</reference>
<evidence type="ECO:0000313" key="2">
    <source>
        <dbReference type="Proteomes" id="UP000230066"/>
    </source>
</evidence>
<accession>A0A4E0RVM0</accession>
<evidence type="ECO:0000313" key="1">
    <source>
        <dbReference type="EMBL" id="THD25367.1"/>
    </source>
</evidence>
<protein>
    <submittedName>
        <fullName evidence="1">Uncharacterized protein</fullName>
    </submittedName>
</protein>
<gene>
    <name evidence="1" type="ORF">D915_003962</name>
</gene>